<organism evidence="3 4">
    <name type="scientific">Chrysophaeum taylorii</name>
    <dbReference type="NCBI Taxonomy" id="2483200"/>
    <lineage>
        <taxon>Eukaryota</taxon>
        <taxon>Sar</taxon>
        <taxon>Stramenopiles</taxon>
        <taxon>Ochrophyta</taxon>
        <taxon>Pelagophyceae</taxon>
        <taxon>Pelagomonadales</taxon>
        <taxon>Pelagomonadaceae</taxon>
        <taxon>Chrysophaeum</taxon>
    </lineage>
</organism>
<feature type="region of interest" description="Disordered" evidence="2">
    <location>
        <begin position="253"/>
        <end position="306"/>
    </location>
</feature>
<feature type="compositionally biased region" description="Low complexity" evidence="2">
    <location>
        <begin position="268"/>
        <end position="284"/>
    </location>
</feature>
<dbReference type="Proteomes" id="UP001230188">
    <property type="component" value="Unassembled WGS sequence"/>
</dbReference>
<dbReference type="AlphaFoldDB" id="A0AAD7XFJ1"/>
<feature type="coiled-coil region" evidence="1">
    <location>
        <begin position="107"/>
        <end position="247"/>
    </location>
</feature>
<evidence type="ECO:0000256" key="1">
    <source>
        <dbReference type="SAM" id="Coils"/>
    </source>
</evidence>
<proteinExistence type="predicted"/>
<dbReference type="PANTHER" id="PTHR16306:SF0">
    <property type="entry name" value="TRANSLIN-ASSOCIATED FACTOR X-INTERACTING PROTEIN 1"/>
    <property type="match status" value="1"/>
</dbReference>
<evidence type="ECO:0008006" key="5">
    <source>
        <dbReference type="Google" id="ProtNLM"/>
    </source>
</evidence>
<comment type="caution">
    <text evidence="3">The sequence shown here is derived from an EMBL/GenBank/DDBJ whole genome shotgun (WGS) entry which is preliminary data.</text>
</comment>
<evidence type="ECO:0000313" key="3">
    <source>
        <dbReference type="EMBL" id="KAJ8599397.1"/>
    </source>
</evidence>
<dbReference type="GO" id="GO:0005737">
    <property type="term" value="C:cytoplasm"/>
    <property type="evidence" value="ECO:0007669"/>
    <property type="project" value="TreeGrafter"/>
</dbReference>
<sequence>MKQLPPELRHVDARHLEELTRYIERELKARGCEDAGLPSLARMAVFEEAMDRLLARCYAYRPFLEIYRREQARLRKVYVDRAAEIPALRVRAEALQAKADTKLEFELQAAVATVSELEKKIAELEGAVLASAEQVTTIQTQKLEAEEACKKEVDEVRDLRRSQAMLTSGLSRLEEERDRAVQLEATYKAEVLSLRVALDKEKCESERLRGHINELEILRLEERRKLVSEMEERLNLVTQELEDEREAHRTLLHRTVGTPTAPTPPPHGASGSSRCVSSASAATTSDEDRRSTQISPSRIDDTKLDGSNYNPPGAFFEAHGLDETVPMYLRFDGRVKNWAISKRETEKMINDIWSAKEAAEKEPSTPRVPLSSYLYTYLVGRFQSHVLAVEWAYNLLDGLNRYIADSDCSLFLKILAGDIPEEIRMDQLTMLVEVLQAMEREDKALNQGQASGTLTVAAAMGALKRLLRAKSEKNIVRLRRQLVLEVQDDPRNLVDYRSLLQSDEDGNQSDFCELLREQHVEEILEFSDHIASRVREVHAIYIMNNPDVEDKAKMPLGMFRNAITMADPNKSHDDVKVYLACGACCGPENVAELEQQKFGCVVETFLKGLCKCLLKPSPPTSCTVGAPS</sequence>
<reference evidence="3" key="1">
    <citation type="submission" date="2023-01" db="EMBL/GenBank/DDBJ databases">
        <title>Metagenome sequencing of chrysophaentin producing Chrysophaeum taylorii.</title>
        <authorList>
            <person name="Davison J."/>
            <person name="Bewley C."/>
        </authorList>
    </citation>
    <scope>NUCLEOTIDE SEQUENCE</scope>
    <source>
        <strain evidence="3">NIES-1699</strain>
    </source>
</reference>
<dbReference type="PANTHER" id="PTHR16306">
    <property type="entry name" value="TRANSLIN-ASSOCIATED FACTOR X-INTERACTING PROTEIN 1"/>
    <property type="match status" value="1"/>
</dbReference>
<dbReference type="EMBL" id="JAQMWT010000566">
    <property type="protein sequence ID" value="KAJ8599397.1"/>
    <property type="molecule type" value="Genomic_DNA"/>
</dbReference>
<protein>
    <recommendedName>
        <fullName evidence="5">Translin-associated factor X-interacting protein 1 N-terminal domain-containing protein</fullName>
    </recommendedName>
</protein>
<keyword evidence="4" id="KW-1185">Reference proteome</keyword>
<name>A0AAD7XFJ1_9STRA</name>
<gene>
    <name evidence="3" type="ORF">CTAYLR_009695</name>
</gene>
<keyword evidence="1" id="KW-0175">Coiled coil</keyword>
<evidence type="ECO:0000256" key="2">
    <source>
        <dbReference type="SAM" id="MobiDB-lite"/>
    </source>
</evidence>
<evidence type="ECO:0000313" key="4">
    <source>
        <dbReference type="Proteomes" id="UP001230188"/>
    </source>
</evidence>
<accession>A0AAD7XFJ1</accession>